<evidence type="ECO:0000256" key="3">
    <source>
        <dbReference type="ARBA" id="ARBA00023015"/>
    </source>
</evidence>
<evidence type="ECO:0000256" key="5">
    <source>
        <dbReference type="ARBA" id="ARBA00023163"/>
    </source>
</evidence>
<dbReference type="GO" id="GO:0005634">
    <property type="term" value="C:nucleus"/>
    <property type="evidence" value="ECO:0007669"/>
    <property type="project" value="UniProtKB-SubCell"/>
</dbReference>
<dbReference type="GO" id="GO:0045944">
    <property type="term" value="P:positive regulation of transcription by RNA polymerase II"/>
    <property type="evidence" value="ECO:0007669"/>
    <property type="project" value="TreeGrafter"/>
</dbReference>
<dbReference type="CDD" id="cd00067">
    <property type="entry name" value="GAL4"/>
    <property type="match status" value="1"/>
</dbReference>
<dbReference type="GO" id="GO:0000981">
    <property type="term" value="F:DNA-binding transcription factor activity, RNA polymerase II-specific"/>
    <property type="evidence" value="ECO:0007669"/>
    <property type="project" value="InterPro"/>
</dbReference>
<dbReference type="Proteomes" id="UP001301769">
    <property type="component" value="Unassembled WGS sequence"/>
</dbReference>
<gene>
    <name evidence="9" type="ORF">QBC37DRAFT_90440</name>
</gene>
<dbReference type="GO" id="GO:0008270">
    <property type="term" value="F:zinc ion binding"/>
    <property type="evidence" value="ECO:0007669"/>
    <property type="project" value="InterPro"/>
</dbReference>
<reference evidence="9" key="2">
    <citation type="submission" date="2023-05" db="EMBL/GenBank/DDBJ databases">
        <authorList>
            <consortium name="Lawrence Berkeley National Laboratory"/>
            <person name="Steindorff A."/>
            <person name="Hensen N."/>
            <person name="Bonometti L."/>
            <person name="Westerberg I."/>
            <person name="Brannstrom I.O."/>
            <person name="Guillou S."/>
            <person name="Cros-Aarteil S."/>
            <person name="Calhoun S."/>
            <person name="Haridas S."/>
            <person name="Kuo A."/>
            <person name="Mondo S."/>
            <person name="Pangilinan J."/>
            <person name="Riley R."/>
            <person name="Labutti K."/>
            <person name="Andreopoulos B."/>
            <person name="Lipzen A."/>
            <person name="Chen C."/>
            <person name="Yanf M."/>
            <person name="Daum C."/>
            <person name="Ng V."/>
            <person name="Clum A."/>
            <person name="Ohm R."/>
            <person name="Martin F."/>
            <person name="Silar P."/>
            <person name="Natvig D."/>
            <person name="Lalanne C."/>
            <person name="Gautier V."/>
            <person name="Ament-Velasquez S.L."/>
            <person name="Kruys A."/>
            <person name="Hutchinson M.I."/>
            <person name="Powell A.J."/>
            <person name="Barry K."/>
            <person name="Miller A.N."/>
            <person name="Grigoriev I.V."/>
            <person name="Debuchy R."/>
            <person name="Gladieux P."/>
            <person name="Thoren M.H."/>
            <person name="Johannesson H."/>
        </authorList>
    </citation>
    <scope>NUCLEOTIDE SEQUENCE</scope>
    <source>
        <strain evidence="9">PSN293</strain>
    </source>
</reference>
<dbReference type="SUPFAM" id="SSF57701">
    <property type="entry name" value="Zn2/Cys6 DNA-binding domain"/>
    <property type="match status" value="1"/>
</dbReference>
<proteinExistence type="predicted"/>
<evidence type="ECO:0000313" key="9">
    <source>
        <dbReference type="EMBL" id="KAK4216420.1"/>
    </source>
</evidence>
<keyword evidence="10" id="KW-1185">Reference proteome</keyword>
<organism evidence="9 10">
    <name type="scientific">Rhypophila decipiens</name>
    <dbReference type="NCBI Taxonomy" id="261697"/>
    <lineage>
        <taxon>Eukaryota</taxon>
        <taxon>Fungi</taxon>
        <taxon>Dikarya</taxon>
        <taxon>Ascomycota</taxon>
        <taxon>Pezizomycotina</taxon>
        <taxon>Sordariomycetes</taxon>
        <taxon>Sordariomycetidae</taxon>
        <taxon>Sordariales</taxon>
        <taxon>Naviculisporaceae</taxon>
        <taxon>Rhypophila</taxon>
    </lineage>
</organism>
<evidence type="ECO:0000256" key="1">
    <source>
        <dbReference type="ARBA" id="ARBA00004123"/>
    </source>
</evidence>
<dbReference type="AlphaFoldDB" id="A0AAN6YD50"/>
<dbReference type="GO" id="GO:0000976">
    <property type="term" value="F:transcription cis-regulatory region binding"/>
    <property type="evidence" value="ECO:0007669"/>
    <property type="project" value="TreeGrafter"/>
</dbReference>
<name>A0AAN6YD50_9PEZI</name>
<comment type="caution">
    <text evidence="9">The sequence shown here is derived from an EMBL/GenBank/DDBJ whole genome shotgun (WGS) entry which is preliminary data.</text>
</comment>
<evidence type="ECO:0000256" key="4">
    <source>
        <dbReference type="ARBA" id="ARBA00023125"/>
    </source>
</evidence>
<dbReference type="PANTHER" id="PTHR37534">
    <property type="entry name" value="TRANSCRIPTIONAL ACTIVATOR PROTEIN UGA3"/>
    <property type="match status" value="1"/>
</dbReference>
<feature type="region of interest" description="Disordered" evidence="7">
    <location>
        <begin position="47"/>
        <end position="74"/>
    </location>
</feature>
<feature type="compositionally biased region" description="Basic and acidic residues" evidence="7">
    <location>
        <begin position="48"/>
        <end position="74"/>
    </location>
</feature>
<dbReference type="PROSITE" id="PS00463">
    <property type="entry name" value="ZN2_CY6_FUNGAL_1"/>
    <property type="match status" value="1"/>
</dbReference>
<dbReference type="PROSITE" id="PS50048">
    <property type="entry name" value="ZN2_CY6_FUNGAL_2"/>
    <property type="match status" value="1"/>
</dbReference>
<keyword evidence="5" id="KW-0804">Transcription</keyword>
<evidence type="ECO:0000256" key="6">
    <source>
        <dbReference type="ARBA" id="ARBA00023242"/>
    </source>
</evidence>
<evidence type="ECO:0000313" key="10">
    <source>
        <dbReference type="Proteomes" id="UP001301769"/>
    </source>
</evidence>
<dbReference type="InterPro" id="IPR036864">
    <property type="entry name" value="Zn2-C6_fun-type_DNA-bd_sf"/>
</dbReference>
<reference evidence="9" key="1">
    <citation type="journal article" date="2023" name="Mol. Phylogenet. Evol.">
        <title>Genome-scale phylogeny and comparative genomics of the fungal order Sordariales.</title>
        <authorList>
            <person name="Hensen N."/>
            <person name="Bonometti L."/>
            <person name="Westerberg I."/>
            <person name="Brannstrom I.O."/>
            <person name="Guillou S."/>
            <person name="Cros-Aarteil S."/>
            <person name="Calhoun S."/>
            <person name="Haridas S."/>
            <person name="Kuo A."/>
            <person name="Mondo S."/>
            <person name="Pangilinan J."/>
            <person name="Riley R."/>
            <person name="LaButti K."/>
            <person name="Andreopoulos B."/>
            <person name="Lipzen A."/>
            <person name="Chen C."/>
            <person name="Yan M."/>
            <person name="Daum C."/>
            <person name="Ng V."/>
            <person name="Clum A."/>
            <person name="Steindorff A."/>
            <person name="Ohm R.A."/>
            <person name="Martin F."/>
            <person name="Silar P."/>
            <person name="Natvig D.O."/>
            <person name="Lalanne C."/>
            <person name="Gautier V."/>
            <person name="Ament-Velasquez S.L."/>
            <person name="Kruys A."/>
            <person name="Hutchinson M.I."/>
            <person name="Powell A.J."/>
            <person name="Barry K."/>
            <person name="Miller A.N."/>
            <person name="Grigoriev I.V."/>
            <person name="Debuchy R."/>
            <person name="Gladieux P."/>
            <person name="Hiltunen Thoren M."/>
            <person name="Johannesson H."/>
        </authorList>
    </citation>
    <scope>NUCLEOTIDE SEQUENCE</scope>
    <source>
        <strain evidence="9">PSN293</strain>
    </source>
</reference>
<dbReference type="Pfam" id="PF00172">
    <property type="entry name" value="Zn_clus"/>
    <property type="match status" value="1"/>
</dbReference>
<protein>
    <submittedName>
        <fullName evidence="9">Fungal-specific transcription factor domain-containing protein</fullName>
    </submittedName>
</protein>
<dbReference type="Gene3D" id="4.10.240.10">
    <property type="entry name" value="Zn(2)-C6 fungal-type DNA-binding domain"/>
    <property type="match status" value="1"/>
</dbReference>
<keyword evidence="4" id="KW-0238">DNA-binding</keyword>
<evidence type="ECO:0000256" key="2">
    <source>
        <dbReference type="ARBA" id="ARBA00022833"/>
    </source>
</evidence>
<dbReference type="Pfam" id="PF11951">
    <property type="entry name" value="Fungal_trans_2"/>
    <property type="match status" value="1"/>
</dbReference>
<feature type="region of interest" description="Disordered" evidence="7">
    <location>
        <begin position="241"/>
        <end position="263"/>
    </location>
</feature>
<dbReference type="SMART" id="SM00066">
    <property type="entry name" value="GAL4"/>
    <property type="match status" value="1"/>
</dbReference>
<evidence type="ECO:0000256" key="7">
    <source>
        <dbReference type="SAM" id="MobiDB-lite"/>
    </source>
</evidence>
<accession>A0AAN6YD50</accession>
<keyword evidence="3" id="KW-0805">Transcription regulation</keyword>
<comment type="subcellular location">
    <subcellularLocation>
        <location evidence="1">Nucleus</location>
    </subcellularLocation>
</comment>
<keyword evidence="2" id="KW-0862">Zinc</keyword>
<dbReference type="InterPro" id="IPR021858">
    <property type="entry name" value="Fun_TF"/>
</dbReference>
<keyword evidence="6" id="KW-0539">Nucleus</keyword>
<dbReference type="InterPro" id="IPR001138">
    <property type="entry name" value="Zn2Cys6_DnaBD"/>
</dbReference>
<evidence type="ECO:0000259" key="8">
    <source>
        <dbReference type="PROSITE" id="PS50048"/>
    </source>
</evidence>
<feature type="domain" description="Zn(2)-C6 fungal-type" evidence="8">
    <location>
        <begin position="8"/>
        <end position="38"/>
    </location>
</feature>
<sequence length="539" mass="60120">MTTRSRQGCDECRRRRRKCDEQKPCCGQCSSFNRTCKYTLRVVSVRTPQHEPRRDQGSQHKTNPERNWNQDRPDATDVNGVMAISPPHTLPNGIPLSSRYQRLLHHFTQDILASLSCHPLVHRDLRQGLLPATLESPQLMSACLALSAAGFLSRGVTSLDGVDIAKVLGHLQSSGLGLLRTALQATTGRRRQEMNETLLATCLIWCLTDVFTYNRSYTEGKATSSWRIHLQGIQALLDSNDEADQSDDTATLMTKTSRDSERGSNMHMAMRHLHQLYLSLQTLPYIPQASALERKATSITDGTKTRLKPLGFNLVPSTGPAIDGFLGYSDELLYMLHQINQLARAKHPPPEGHKSPWSHPDADILLGKVKGMIIRDSKATPPVTLSSNTTPAPSHTSSQLQEYALCHRIFQQATLIQLYRQLYHLPSSSPEIQSAFAQMVLLFSQMEATGNSAAEPCHTWVAMAMPLFTLGCEAVSQDQRSFVLAKVAGLEECIRSSHVQTIRQALRDVWDLRLKMADDEGNLCAGDLLEKLDYNIILF</sequence>
<dbReference type="PANTHER" id="PTHR37534:SF49">
    <property type="entry name" value="LYSINE BIOSYNTHESIS REGULATORY PROTEIN LYS14"/>
    <property type="match status" value="1"/>
</dbReference>
<dbReference type="EMBL" id="MU858068">
    <property type="protein sequence ID" value="KAK4216420.1"/>
    <property type="molecule type" value="Genomic_DNA"/>
</dbReference>